<dbReference type="AlphaFoldDB" id="A0A1C3H2U0"/>
<evidence type="ECO:0000313" key="1">
    <source>
        <dbReference type="EMBL" id="SAM58964.1"/>
    </source>
</evidence>
<name>A0A1C3H2U0_9GAMM</name>
<dbReference type="EMBL" id="FKLO01000023">
    <property type="protein sequence ID" value="SAM58964.1"/>
    <property type="molecule type" value="Genomic_DNA"/>
</dbReference>
<protein>
    <submittedName>
        <fullName evidence="1">Uncharacterized protein</fullName>
    </submittedName>
</protein>
<sequence length="228" mass="26335">MIVENELLSCGSPIPAPHPVAIAEKAEGGYSVINNKRTEEYSQGVATDLIPANIMAAMDSVVLYSAHTVIMRPTIEYPEEAISRINMHLPVPYAELADNSKTLPAHLKITDGAQTFMARFAPLQIYKLEGKYSKEQFIVDYALLFYQGDKIIYEIYIDEYMDYYLIDQTKKNYKYFIFVPQRQSFYFYDDQGKILQTFLAPFFNDRKREVCCYLRAYPQENGVAYGNW</sequence>
<organism evidence="1 2">
    <name type="scientific">Cardiobacterium hominis</name>
    <dbReference type="NCBI Taxonomy" id="2718"/>
    <lineage>
        <taxon>Bacteria</taxon>
        <taxon>Pseudomonadati</taxon>
        <taxon>Pseudomonadota</taxon>
        <taxon>Gammaproteobacteria</taxon>
        <taxon>Cardiobacteriales</taxon>
        <taxon>Cardiobacteriaceae</taxon>
        <taxon>Cardiobacterium</taxon>
    </lineage>
</organism>
<reference evidence="2" key="1">
    <citation type="submission" date="2016-04" db="EMBL/GenBank/DDBJ databases">
        <authorList>
            <person name="Tagini F."/>
        </authorList>
    </citation>
    <scope>NUCLEOTIDE SEQUENCE [LARGE SCALE GENOMIC DNA]</scope>
    <source>
        <strain evidence="2">CHUV0807</strain>
    </source>
</reference>
<dbReference type="Proteomes" id="UP000190837">
    <property type="component" value="Unassembled WGS sequence"/>
</dbReference>
<accession>A0A1C3H2U0</accession>
<evidence type="ECO:0000313" key="2">
    <source>
        <dbReference type="Proteomes" id="UP000190837"/>
    </source>
</evidence>
<gene>
    <name evidence="1" type="ORF">CHUV0807_0509</name>
</gene>
<proteinExistence type="predicted"/>